<reference evidence="1 2" key="1">
    <citation type="submission" date="2014-07" db="EMBL/GenBank/DDBJ databases">
        <title>Expanding our view of genomic diversity in Candidatus Accumulibacter clades.</title>
        <authorList>
            <person name="Skennerton C.T."/>
            <person name="Barr J.J."/>
            <person name="Slater F.R."/>
            <person name="Bond P.L."/>
            <person name="Tyson G.W."/>
        </authorList>
    </citation>
    <scope>NUCLEOTIDE SEQUENCE [LARGE SCALE GENOMIC DNA]</scope>
    <source>
        <strain evidence="2">SK-01</strain>
    </source>
</reference>
<evidence type="ECO:0000313" key="1">
    <source>
        <dbReference type="EMBL" id="KFB66022.1"/>
    </source>
</evidence>
<dbReference type="EMBL" id="JDSS02000053">
    <property type="protein sequence ID" value="KFB66022.1"/>
    <property type="molecule type" value="Genomic_DNA"/>
</dbReference>
<evidence type="ECO:0000313" key="2">
    <source>
        <dbReference type="Proteomes" id="UP000019812"/>
    </source>
</evidence>
<proteinExistence type="predicted"/>
<dbReference type="Proteomes" id="UP000019812">
    <property type="component" value="Unassembled WGS sequence"/>
</dbReference>
<protein>
    <submittedName>
        <fullName evidence="1">Uncharacterized protein</fullName>
    </submittedName>
</protein>
<gene>
    <name evidence="1" type="ORF">CAPSK01_004864</name>
</gene>
<dbReference type="AlphaFoldDB" id="A0A084XU78"/>
<organism evidence="1 2">
    <name type="scientific">Candidatus Accumulibacter vicinus</name>
    <dbReference type="NCBI Taxonomy" id="2954382"/>
    <lineage>
        <taxon>Bacteria</taxon>
        <taxon>Pseudomonadati</taxon>
        <taxon>Pseudomonadota</taxon>
        <taxon>Betaproteobacteria</taxon>
        <taxon>Candidatus Accumulibacter</taxon>
    </lineage>
</organism>
<accession>A0A084XU78</accession>
<sequence length="87" mass="9796">MPVEHLHETGVDTLRETRVRFDQWPQPLDRRGVDVGNHVHGVRIAHADSGHGPFLVGDPEWLQKIVAVADEGNLVRGEHRHPHVDGH</sequence>
<comment type="caution">
    <text evidence="1">The sequence shown here is derived from an EMBL/GenBank/DDBJ whole genome shotgun (WGS) entry which is preliminary data.</text>
</comment>
<name>A0A084XU78_9PROT</name>